<evidence type="ECO:0000313" key="2">
    <source>
        <dbReference type="Proteomes" id="UP000198956"/>
    </source>
</evidence>
<dbReference type="OrthoDB" id="2857704at2"/>
<dbReference type="Proteomes" id="UP000198956">
    <property type="component" value="Unassembled WGS sequence"/>
</dbReference>
<protein>
    <submittedName>
        <fullName evidence="1">Uncharacterized protein</fullName>
    </submittedName>
</protein>
<evidence type="ECO:0000313" key="1">
    <source>
        <dbReference type="EMBL" id="SDH84492.1"/>
    </source>
</evidence>
<gene>
    <name evidence="1" type="ORF">SAMN04489735_10784</name>
</gene>
<dbReference type="EMBL" id="FNDE01000078">
    <property type="protein sequence ID" value="SDH84492.1"/>
    <property type="molecule type" value="Genomic_DNA"/>
</dbReference>
<dbReference type="RefSeq" id="WP_091261592.1">
    <property type="nucleotide sequence ID" value="NZ_FNDE01000078.1"/>
</dbReference>
<proteinExistence type="predicted"/>
<accession>A0A1G8FQR4</accession>
<sequence length="245" mass="29032">MNIETRFALWVVDGKFVRLANIEGANEYTDMFANYEIENGRPINWTVCMDDEDEIIHGGKAKESEKAADIRELILEWVARYGVDIRYKPQYILSPFVAGVKEGKRWVLQSVTEFGEDFRSCEETYIFTFERERTIVTDLNTQTFESYGHDPRPAKFAMNFLAEKFSTVDHTEEQQVWYDTQRLADRIGWDKRKVSTYWRRGSLPFPTTFADELPKWDEEKKMFVGGRSPRWTEKQVQIIMRRLDF</sequence>
<dbReference type="AlphaFoldDB" id="A0A1G8FQR4"/>
<organism evidence="1 2">
    <name type="scientific">Aneurinibacillus thermoaerophilus</name>
    <dbReference type="NCBI Taxonomy" id="143495"/>
    <lineage>
        <taxon>Bacteria</taxon>
        <taxon>Bacillati</taxon>
        <taxon>Bacillota</taxon>
        <taxon>Bacilli</taxon>
        <taxon>Bacillales</taxon>
        <taxon>Paenibacillaceae</taxon>
        <taxon>Aneurinibacillus group</taxon>
        <taxon>Aneurinibacillus</taxon>
    </lineage>
</organism>
<reference evidence="1 2" key="1">
    <citation type="submission" date="2016-10" db="EMBL/GenBank/DDBJ databases">
        <authorList>
            <person name="de Groot N.N."/>
        </authorList>
    </citation>
    <scope>NUCLEOTIDE SEQUENCE [LARGE SCALE GENOMIC DNA]</scope>
    <source>
        <strain evidence="1 2">L 420-91</strain>
    </source>
</reference>
<name>A0A1G8FQR4_ANETH</name>